<name>A0A1C2DNB8_9HYPH</name>
<sequence length="193" mass="21963">MSESQSAVAKIVRRLADEPRDRVHLIAIDGRSGTGKSTFAGILAKALDATVVDGDDFFAGGIEVRRDAPRERAANCIDWRRLRTALEQLREGKSVSYRPFDWDAFDGSLAAESRTKHPGPFVIVEGVYSARPELADLMTMRVLLRTTPEVRMERLLRREGEIGPWERQWHEAEDWYFAEEARESTFDIIVNNQ</sequence>
<dbReference type="AlphaFoldDB" id="A0A1C2DNB8"/>
<gene>
    <name evidence="1" type="ORF">QV13_14875</name>
</gene>
<dbReference type="Proteomes" id="UP000094412">
    <property type="component" value="Unassembled WGS sequence"/>
</dbReference>
<evidence type="ECO:0000313" key="1">
    <source>
        <dbReference type="EMBL" id="OCX16146.1"/>
    </source>
</evidence>
<dbReference type="Gene3D" id="3.40.50.300">
    <property type="entry name" value="P-loop containing nucleotide triphosphate hydrolases"/>
    <property type="match status" value="1"/>
</dbReference>
<proteinExistence type="predicted"/>
<reference evidence="1 2" key="1">
    <citation type="submission" date="2016-08" db="EMBL/GenBank/DDBJ databases">
        <title>Whole genome sequence of Mesorhizobium sp. strain UASWS1009 isolated from industrial sewage.</title>
        <authorList>
            <person name="Crovadore J."/>
            <person name="Calmin G."/>
            <person name="Chablais R."/>
            <person name="Cochard B."/>
            <person name="Lefort F."/>
        </authorList>
    </citation>
    <scope>NUCLEOTIDE SEQUENCE [LARGE SCALE GENOMIC DNA]</scope>
    <source>
        <strain evidence="1 2">UASWS1009</strain>
    </source>
</reference>
<dbReference type="EMBL" id="MDEO01000033">
    <property type="protein sequence ID" value="OCX16146.1"/>
    <property type="molecule type" value="Genomic_DNA"/>
</dbReference>
<keyword evidence="2" id="KW-1185">Reference proteome</keyword>
<protein>
    <recommendedName>
        <fullName evidence="3">Phosphoribulokinase/uridine kinase domain-containing protein</fullName>
    </recommendedName>
</protein>
<organism evidence="1 2">
    <name type="scientific">Mesorhizobium hungaricum</name>
    <dbReference type="NCBI Taxonomy" id="1566387"/>
    <lineage>
        <taxon>Bacteria</taxon>
        <taxon>Pseudomonadati</taxon>
        <taxon>Pseudomonadota</taxon>
        <taxon>Alphaproteobacteria</taxon>
        <taxon>Hyphomicrobiales</taxon>
        <taxon>Phyllobacteriaceae</taxon>
        <taxon>Mesorhizobium</taxon>
    </lineage>
</organism>
<dbReference type="Pfam" id="PF13238">
    <property type="entry name" value="AAA_18"/>
    <property type="match status" value="1"/>
</dbReference>
<dbReference type="SUPFAM" id="SSF52540">
    <property type="entry name" value="P-loop containing nucleoside triphosphate hydrolases"/>
    <property type="match status" value="1"/>
</dbReference>
<evidence type="ECO:0008006" key="3">
    <source>
        <dbReference type="Google" id="ProtNLM"/>
    </source>
</evidence>
<accession>A0A1C2DNB8</accession>
<dbReference type="InterPro" id="IPR027417">
    <property type="entry name" value="P-loop_NTPase"/>
</dbReference>
<dbReference type="STRING" id="1566387.QV13_14875"/>
<comment type="caution">
    <text evidence="1">The sequence shown here is derived from an EMBL/GenBank/DDBJ whole genome shotgun (WGS) entry which is preliminary data.</text>
</comment>
<dbReference type="RefSeq" id="WP_065998020.1">
    <property type="nucleotide sequence ID" value="NZ_MDEO01000033.1"/>
</dbReference>
<evidence type="ECO:0000313" key="2">
    <source>
        <dbReference type="Proteomes" id="UP000094412"/>
    </source>
</evidence>